<dbReference type="Proteomes" id="UP000198619">
    <property type="component" value="Unassembled WGS sequence"/>
</dbReference>
<dbReference type="EMBL" id="FOKI01000024">
    <property type="protein sequence ID" value="SFB27936.1"/>
    <property type="molecule type" value="Genomic_DNA"/>
</dbReference>
<dbReference type="RefSeq" id="WP_090042187.1">
    <property type="nucleotide sequence ID" value="NZ_FOKI01000024.1"/>
</dbReference>
<evidence type="ECO:0000313" key="2">
    <source>
        <dbReference type="Proteomes" id="UP000198619"/>
    </source>
</evidence>
<dbReference type="InterPro" id="IPR047735">
    <property type="entry name" value="GrdX-like"/>
</dbReference>
<sequence>MREPCIVITNNPLSYEKFSKDYEVRYIDIDVVALLKTVRDSIHSGHRILTHPLMSSVKPNETPYRTVLITKNKENLDMDSLNIIEGAIATTLKFINDFNVPNWPQNILDDFKLIDYDLIKNAIN</sequence>
<protein>
    <recommendedName>
        <fullName evidence="3">GrdX protein</fullName>
    </recommendedName>
</protein>
<proteinExistence type="predicted"/>
<dbReference type="NCBIfam" id="NF038093">
    <property type="entry name" value="GrdX"/>
    <property type="match status" value="1"/>
</dbReference>
<evidence type="ECO:0000313" key="1">
    <source>
        <dbReference type="EMBL" id="SFB27936.1"/>
    </source>
</evidence>
<name>A0A1I0ZS47_9CLOT</name>
<gene>
    <name evidence="1" type="ORF">SAMN04488528_102412</name>
</gene>
<keyword evidence="2" id="KW-1185">Reference proteome</keyword>
<dbReference type="OrthoDB" id="9815289at2"/>
<dbReference type="AlphaFoldDB" id="A0A1I0ZS47"/>
<evidence type="ECO:0008006" key="3">
    <source>
        <dbReference type="Google" id="ProtNLM"/>
    </source>
</evidence>
<reference evidence="1 2" key="1">
    <citation type="submission" date="2016-10" db="EMBL/GenBank/DDBJ databases">
        <authorList>
            <person name="de Groot N.N."/>
        </authorList>
    </citation>
    <scope>NUCLEOTIDE SEQUENCE [LARGE SCALE GENOMIC DNA]</scope>
    <source>
        <strain evidence="1 2">DSM 12271</strain>
    </source>
</reference>
<dbReference type="STRING" id="84698.SAMN04488528_102412"/>
<organism evidence="1 2">
    <name type="scientific">Clostridium frigidicarnis</name>
    <dbReference type="NCBI Taxonomy" id="84698"/>
    <lineage>
        <taxon>Bacteria</taxon>
        <taxon>Bacillati</taxon>
        <taxon>Bacillota</taxon>
        <taxon>Clostridia</taxon>
        <taxon>Eubacteriales</taxon>
        <taxon>Clostridiaceae</taxon>
        <taxon>Clostridium</taxon>
    </lineage>
</organism>
<accession>A0A1I0ZS47</accession>